<dbReference type="OrthoDB" id="1077582at2759"/>
<feature type="domain" description="Wax synthase" evidence="10">
    <location>
        <begin position="185"/>
        <end position="271"/>
    </location>
</feature>
<evidence type="ECO:0000259" key="10">
    <source>
        <dbReference type="Pfam" id="PF13813"/>
    </source>
</evidence>
<dbReference type="STRING" id="218851.A0A2G5CM40"/>
<evidence type="ECO:0000256" key="1">
    <source>
        <dbReference type="ARBA" id="ARBA00004141"/>
    </source>
</evidence>
<dbReference type="Pfam" id="PF13813">
    <property type="entry name" value="MBOAT_2"/>
    <property type="match status" value="1"/>
</dbReference>
<gene>
    <name evidence="11" type="ORF">AQUCO_04500139v1</name>
</gene>
<feature type="transmembrane region" description="Helical" evidence="9">
    <location>
        <begin position="60"/>
        <end position="81"/>
    </location>
</feature>
<keyword evidence="12" id="KW-1185">Reference proteome</keyword>
<dbReference type="EMBL" id="KZ305062">
    <property type="protein sequence ID" value="PIA32329.1"/>
    <property type="molecule type" value="Genomic_DNA"/>
</dbReference>
<dbReference type="PANTHER" id="PTHR31595">
    <property type="entry name" value="LONG-CHAIN-ALCOHOL O-FATTY-ACYLTRANSFERASE 3-RELATED"/>
    <property type="match status" value="1"/>
</dbReference>
<organism evidence="11 12">
    <name type="scientific">Aquilegia coerulea</name>
    <name type="common">Rocky mountain columbine</name>
    <dbReference type="NCBI Taxonomy" id="218851"/>
    <lineage>
        <taxon>Eukaryota</taxon>
        <taxon>Viridiplantae</taxon>
        <taxon>Streptophyta</taxon>
        <taxon>Embryophyta</taxon>
        <taxon>Tracheophyta</taxon>
        <taxon>Spermatophyta</taxon>
        <taxon>Magnoliopsida</taxon>
        <taxon>Ranunculales</taxon>
        <taxon>Ranunculaceae</taxon>
        <taxon>Thalictroideae</taxon>
        <taxon>Aquilegia</taxon>
    </lineage>
</organism>
<comment type="pathway">
    <text evidence="2">Secondary metabolite biosynthesis.</text>
</comment>
<feature type="transmembrane region" description="Helical" evidence="9">
    <location>
        <begin position="236"/>
        <end position="256"/>
    </location>
</feature>
<keyword evidence="4" id="KW-0808">Transferase</keyword>
<evidence type="ECO:0000313" key="11">
    <source>
        <dbReference type="EMBL" id="PIA32329.1"/>
    </source>
</evidence>
<keyword evidence="8" id="KW-0012">Acyltransferase</keyword>
<comment type="subcellular location">
    <subcellularLocation>
        <location evidence="1">Membrane</location>
        <topology evidence="1">Multi-pass membrane protein</topology>
    </subcellularLocation>
</comment>
<evidence type="ECO:0000256" key="8">
    <source>
        <dbReference type="ARBA" id="ARBA00023315"/>
    </source>
</evidence>
<dbReference type="GO" id="GO:0016020">
    <property type="term" value="C:membrane"/>
    <property type="evidence" value="ECO:0007669"/>
    <property type="project" value="UniProtKB-SubCell"/>
</dbReference>
<protein>
    <recommendedName>
        <fullName evidence="10">Wax synthase domain-containing protein</fullName>
    </recommendedName>
</protein>
<dbReference type="Proteomes" id="UP000230069">
    <property type="component" value="Unassembled WGS sequence"/>
</dbReference>
<accession>A0A2G5CM40</accession>
<evidence type="ECO:0000256" key="7">
    <source>
        <dbReference type="ARBA" id="ARBA00023136"/>
    </source>
</evidence>
<dbReference type="InParanoid" id="A0A2G5CM40"/>
<dbReference type="InterPro" id="IPR032805">
    <property type="entry name" value="Wax_synthase_dom"/>
</dbReference>
<feature type="transmembrane region" description="Helical" evidence="9">
    <location>
        <begin position="38"/>
        <end position="55"/>
    </location>
</feature>
<name>A0A2G5CM40_AQUCA</name>
<evidence type="ECO:0000256" key="3">
    <source>
        <dbReference type="ARBA" id="ARBA00007282"/>
    </source>
</evidence>
<feature type="transmembrane region" description="Helical" evidence="9">
    <location>
        <begin position="12"/>
        <end position="32"/>
    </location>
</feature>
<feature type="transmembrane region" description="Helical" evidence="9">
    <location>
        <begin position="126"/>
        <end position="142"/>
    </location>
</feature>
<reference evidence="11 12" key="1">
    <citation type="submission" date="2017-09" db="EMBL/GenBank/DDBJ databases">
        <title>WGS assembly of Aquilegia coerulea Goldsmith.</title>
        <authorList>
            <person name="Hodges S."/>
            <person name="Kramer E."/>
            <person name="Nordborg M."/>
            <person name="Tomkins J."/>
            <person name="Borevitz J."/>
            <person name="Derieg N."/>
            <person name="Yan J."/>
            <person name="Mihaltcheva S."/>
            <person name="Hayes R.D."/>
            <person name="Rokhsar D."/>
        </authorList>
    </citation>
    <scope>NUCLEOTIDE SEQUENCE [LARGE SCALE GENOMIC DNA]</scope>
    <source>
        <strain evidence="12">cv. Goldsmith</strain>
    </source>
</reference>
<keyword evidence="7 9" id="KW-0472">Membrane</keyword>
<dbReference type="AlphaFoldDB" id="A0A2G5CM40"/>
<dbReference type="GO" id="GO:0008374">
    <property type="term" value="F:O-acyltransferase activity"/>
    <property type="evidence" value="ECO:0007669"/>
    <property type="project" value="InterPro"/>
</dbReference>
<evidence type="ECO:0000313" key="12">
    <source>
        <dbReference type="Proteomes" id="UP000230069"/>
    </source>
</evidence>
<evidence type="ECO:0000256" key="2">
    <source>
        <dbReference type="ARBA" id="ARBA00005179"/>
    </source>
</evidence>
<feature type="transmembrane region" description="Helical" evidence="9">
    <location>
        <begin position="162"/>
        <end position="182"/>
    </location>
</feature>
<feature type="transmembrane region" description="Helical" evidence="9">
    <location>
        <begin position="296"/>
        <end position="315"/>
    </location>
</feature>
<keyword evidence="6 9" id="KW-1133">Transmembrane helix</keyword>
<dbReference type="PANTHER" id="PTHR31595:SF57">
    <property type="entry name" value="OS04G0481900 PROTEIN"/>
    <property type="match status" value="1"/>
</dbReference>
<sequence length="345" mass="39722">MEGMNEIQRLIKVWFTVFGSLIFCYFIVRNISNRSIRLFFIFPIISLFTIIPLYLSSFHFVMITTFFITWLANFKLLLFVFNQGPLSSNPSISLLQFISIACLPIKMQNNKNPSHQITKKGLKSTWNYFIKFLLLVLVIKIGDYREFLHLNLLLALYSFHAYLAIELVLAIFAAPALAIFGIETEPQFNDPYLSTSLQDFWGKRWNLMVTGILRPTIYNPIRYTCTHMVGTQCAKLAGIMATFVVSGLMHELIYFYGTRVPPTWEVTLYFVLQGVYTSVEIVVKEVGGDRLRLHPVISRFMTIAFLLATNGLFFTQVLRDGMVSKVNEEYTVVVEFVKGAVPWLF</sequence>
<dbReference type="PIRSF" id="PIRSF037006">
    <property type="entry name" value="Wax_synthase"/>
    <property type="match status" value="1"/>
</dbReference>
<dbReference type="InterPro" id="IPR017088">
    <property type="entry name" value="Wax_synthase_Magnoliopsida"/>
</dbReference>
<dbReference type="GO" id="GO:0006629">
    <property type="term" value="P:lipid metabolic process"/>
    <property type="evidence" value="ECO:0007669"/>
    <property type="project" value="InterPro"/>
</dbReference>
<evidence type="ECO:0000256" key="9">
    <source>
        <dbReference type="SAM" id="Phobius"/>
    </source>
</evidence>
<keyword evidence="5 9" id="KW-0812">Transmembrane</keyword>
<proteinExistence type="inferred from homology"/>
<evidence type="ECO:0000256" key="4">
    <source>
        <dbReference type="ARBA" id="ARBA00022679"/>
    </source>
</evidence>
<dbReference type="InterPro" id="IPR044851">
    <property type="entry name" value="Wax_synthase"/>
</dbReference>
<evidence type="ECO:0000256" key="5">
    <source>
        <dbReference type="ARBA" id="ARBA00022692"/>
    </source>
</evidence>
<comment type="similarity">
    <text evidence="3">Belongs to the wax synthase family.</text>
</comment>
<evidence type="ECO:0000256" key="6">
    <source>
        <dbReference type="ARBA" id="ARBA00022989"/>
    </source>
</evidence>